<dbReference type="STRING" id="341036.SAMN05660649_00318"/>
<dbReference type="GO" id="GO:0006412">
    <property type="term" value="P:translation"/>
    <property type="evidence" value="ECO:0007669"/>
    <property type="project" value="UniProtKB-KW"/>
</dbReference>
<dbReference type="SUPFAM" id="SSF55826">
    <property type="entry name" value="YbaK/ProRS associated domain"/>
    <property type="match status" value="1"/>
</dbReference>
<protein>
    <recommendedName>
        <fullName evidence="4">Cys-tRNA(Pro)/Cys-tRNA(Cys) deacylase</fullName>
        <ecNumber evidence="4">4.2.-.-</ecNumber>
    </recommendedName>
</protein>
<dbReference type="Proteomes" id="UP000199337">
    <property type="component" value="Unassembled WGS sequence"/>
</dbReference>
<keyword evidence="2 4" id="KW-0648">Protein biosynthesis</keyword>
<gene>
    <name evidence="6" type="ORF">SAMN05660649_00318</name>
</gene>
<dbReference type="InterPro" id="IPR004369">
    <property type="entry name" value="Prolyl-tRNA_editing_YbaK/EbsC"/>
</dbReference>
<feature type="domain" description="YbaK/aminoacyl-tRNA synthetase-associated" evidence="5">
    <location>
        <begin position="39"/>
        <end position="149"/>
    </location>
</feature>
<dbReference type="NCBIfam" id="TIGR00011">
    <property type="entry name" value="YbaK_EbsC"/>
    <property type="match status" value="1"/>
</dbReference>
<dbReference type="PIRSF" id="PIRSF006181">
    <property type="entry name" value="EbsC_YbaK"/>
    <property type="match status" value="1"/>
</dbReference>
<dbReference type="GO" id="GO:0016829">
    <property type="term" value="F:lyase activity"/>
    <property type="evidence" value="ECO:0007669"/>
    <property type="project" value="UniProtKB-KW"/>
</dbReference>
<dbReference type="Pfam" id="PF04073">
    <property type="entry name" value="tRNA_edit"/>
    <property type="match status" value="1"/>
</dbReference>
<dbReference type="InterPro" id="IPR007214">
    <property type="entry name" value="YbaK/aa-tRNA-synth-assoc-dom"/>
</dbReference>
<dbReference type="OrthoDB" id="9809296at2"/>
<dbReference type="Gene3D" id="3.90.960.10">
    <property type="entry name" value="YbaK/aminoacyl-tRNA synthetase-associated domain"/>
    <property type="match status" value="1"/>
</dbReference>
<sequence length="160" mass="17767">MAKSKFPVTTAIRALREANAVYQDHLYNYEEKGGTAVSSRELGVDEHYMIKTIVMEDENNNPLICLMHGDAEISTKQLARTIGVKSISPCTPETANKHTGYLVGGTSPFGTRKRLPIFMEHTIQDLPIIYINGGKRGYAVSMDPQEVVRILKPTMVSVKI</sequence>
<keyword evidence="7" id="KW-1185">Reference proteome</keyword>
<evidence type="ECO:0000313" key="6">
    <source>
        <dbReference type="EMBL" id="SFF98045.1"/>
    </source>
</evidence>
<evidence type="ECO:0000259" key="5">
    <source>
        <dbReference type="Pfam" id="PF04073"/>
    </source>
</evidence>
<dbReference type="CDD" id="cd00002">
    <property type="entry name" value="YbaK_deacylase"/>
    <property type="match status" value="1"/>
</dbReference>
<dbReference type="PANTHER" id="PTHR30411:SF0">
    <property type="entry name" value="CYS-TRNA(PRO)_CYS-TRNA(CYS) DEACYLASE YBAK"/>
    <property type="match status" value="1"/>
</dbReference>
<proteinExistence type="inferred from homology"/>
<evidence type="ECO:0000313" key="7">
    <source>
        <dbReference type="Proteomes" id="UP000199337"/>
    </source>
</evidence>
<evidence type="ECO:0000256" key="4">
    <source>
        <dbReference type="PIRNR" id="PIRNR006181"/>
    </source>
</evidence>
<reference evidence="7" key="1">
    <citation type="submission" date="2016-10" db="EMBL/GenBank/DDBJ databases">
        <authorList>
            <person name="Varghese N."/>
            <person name="Submissions S."/>
        </authorList>
    </citation>
    <scope>NUCLEOTIDE SEQUENCE [LARGE SCALE GENOMIC DNA]</scope>
    <source>
        <strain evidence="7">DSM 17038</strain>
    </source>
</reference>
<dbReference type="InterPro" id="IPR036754">
    <property type="entry name" value="YbaK/aa-tRNA-synt-asso_dom_sf"/>
</dbReference>
<keyword evidence="3 4" id="KW-0456">Lyase</keyword>
<dbReference type="GO" id="GO:0002161">
    <property type="term" value="F:aminoacyl-tRNA deacylase activity"/>
    <property type="evidence" value="ECO:0007669"/>
    <property type="project" value="InterPro"/>
</dbReference>
<evidence type="ECO:0000256" key="2">
    <source>
        <dbReference type="ARBA" id="ARBA00022917"/>
    </source>
</evidence>
<dbReference type="RefSeq" id="WP_092468037.1">
    <property type="nucleotide sequence ID" value="NZ_FOOX01000001.1"/>
</dbReference>
<dbReference type="EMBL" id="FOOX01000001">
    <property type="protein sequence ID" value="SFF98045.1"/>
    <property type="molecule type" value="Genomic_DNA"/>
</dbReference>
<evidence type="ECO:0000256" key="3">
    <source>
        <dbReference type="ARBA" id="ARBA00023239"/>
    </source>
</evidence>
<dbReference type="EC" id="4.2.-.-" evidence="4"/>
<dbReference type="AlphaFoldDB" id="A0A1I2N2C8"/>
<dbReference type="PANTHER" id="PTHR30411">
    <property type="entry name" value="CYTOPLASMIC PROTEIN"/>
    <property type="match status" value="1"/>
</dbReference>
<comment type="similarity">
    <text evidence="1 4">Belongs to the prolyl-tRNA editing family. YbaK/EbsC subfamily.</text>
</comment>
<name>A0A1I2N2C8_9FIRM</name>
<evidence type="ECO:0000256" key="1">
    <source>
        <dbReference type="ARBA" id="ARBA00009798"/>
    </source>
</evidence>
<accession>A0A1I2N2C8</accession>
<organism evidence="6 7">
    <name type="scientific">Desulfotruncus arcticus DSM 17038</name>
    <dbReference type="NCBI Taxonomy" id="1121424"/>
    <lineage>
        <taxon>Bacteria</taxon>
        <taxon>Bacillati</taxon>
        <taxon>Bacillota</taxon>
        <taxon>Clostridia</taxon>
        <taxon>Eubacteriales</taxon>
        <taxon>Desulfallaceae</taxon>
        <taxon>Desulfotruncus</taxon>
    </lineage>
</organism>